<proteinExistence type="predicted"/>
<evidence type="ECO:0000313" key="2">
    <source>
        <dbReference type="EMBL" id="TPX51494.1"/>
    </source>
</evidence>
<gene>
    <name evidence="2" type="ORF">SeLEV6574_g00263</name>
</gene>
<sequence length="110" mass="12310">MGTKVMASSDVSSDSKPDHIDDRSGKWKSSFHVWDGVDGDSFESGVTEKSGDCPVSVLKLLLTSVLPCPSCFRPPLDDLNVHSRLDFSRKLYTAYWQIVNYYYVSSHTTN</sequence>
<dbReference type="EMBL" id="QEAM01000004">
    <property type="protein sequence ID" value="TPX51494.1"/>
    <property type="molecule type" value="Genomic_DNA"/>
</dbReference>
<accession>A0A507DIR0</accession>
<feature type="region of interest" description="Disordered" evidence="1">
    <location>
        <begin position="1"/>
        <end position="26"/>
    </location>
</feature>
<dbReference type="AlphaFoldDB" id="A0A507DIR0"/>
<dbReference type="VEuPathDB" id="FungiDB:SeMB42_g03958"/>
<protein>
    <submittedName>
        <fullName evidence="2">Uncharacterized protein</fullName>
    </submittedName>
</protein>
<reference evidence="2 3" key="1">
    <citation type="journal article" date="2019" name="Sci. Rep.">
        <title>Comparative genomics of chytrid fungi reveal insights into the obligate biotrophic and pathogenic lifestyle of Synchytrium endobioticum.</title>
        <authorList>
            <person name="van de Vossenberg B.T.L.H."/>
            <person name="Warris S."/>
            <person name="Nguyen H.D.T."/>
            <person name="van Gent-Pelzer M.P.E."/>
            <person name="Joly D.L."/>
            <person name="van de Geest H.C."/>
            <person name="Bonants P.J.M."/>
            <person name="Smith D.S."/>
            <person name="Levesque C.A."/>
            <person name="van der Lee T.A.J."/>
        </authorList>
    </citation>
    <scope>NUCLEOTIDE SEQUENCE [LARGE SCALE GENOMIC DNA]</scope>
    <source>
        <strain evidence="2 3">LEV6574</strain>
    </source>
</reference>
<evidence type="ECO:0000256" key="1">
    <source>
        <dbReference type="SAM" id="MobiDB-lite"/>
    </source>
</evidence>
<comment type="caution">
    <text evidence="2">The sequence shown here is derived from an EMBL/GenBank/DDBJ whole genome shotgun (WGS) entry which is preliminary data.</text>
</comment>
<feature type="compositionally biased region" description="Basic and acidic residues" evidence="1">
    <location>
        <begin position="13"/>
        <end position="25"/>
    </location>
</feature>
<name>A0A507DIR0_9FUNG</name>
<organism evidence="2 3">
    <name type="scientific">Synchytrium endobioticum</name>
    <dbReference type="NCBI Taxonomy" id="286115"/>
    <lineage>
        <taxon>Eukaryota</taxon>
        <taxon>Fungi</taxon>
        <taxon>Fungi incertae sedis</taxon>
        <taxon>Chytridiomycota</taxon>
        <taxon>Chytridiomycota incertae sedis</taxon>
        <taxon>Chytridiomycetes</taxon>
        <taxon>Synchytriales</taxon>
        <taxon>Synchytriaceae</taxon>
        <taxon>Synchytrium</taxon>
    </lineage>
</organism>
<dbReference type="Proteomes" id="UP000320475">
    <property type="component" value="Unassembled WGS sequence"/>
</dbReference>
<evidence type="ECO:0000313" key="3">
    <source>
        <dbReference type="Proteomes" id="UP000320475"/>
    </source>
</evidence>